<protein>
    <submittedName>
        <fullName evidence="1">Putative morphogenetic function</fullName>
    </submittedName>
</protein>
<dbReference type="EMBL" id="KP795522">
    <property type="protein sequence ID" value="AKN37072.1"/>
    <property type="molecule type" value="Genomic_DNA"/>
</dbReference>
<name>A0A0H3ZRM0_9VIBR</name>
<sequence length="280" mass="32319">MVETIDTYYLLERGSDDLSEKAIHFRSPTVDDYRKFAGMPTALEEELATQFLNSMQVAGLYQDGEISDSALWTGQDRRTALYWIYINTRENTVITQKHHCQHCDKPHARQFDLKELVPMMISNDEVMRLDIAIDGVKAGYIQPLRGNALVHIEEIKNERDMFEEDSPEWCLLHVDLRLYEIAWSLVFEGDDQLLSLREQAKARFDYVSTLNPETTYKKLAAKTRAALEDFGHGLLSEYRAGEFQLVTPLFTCPESEKEEGEPKQTVLLLPFWSNNFLPSL</sequence>
<accession>A0A0H3ZRM0</accession>
<reference evidence="1" key="1">
    <citation type="journal article" date="2015" name="MBio">
        <title>Eco-Evolutionary Dynamics of Episomes among Ecologically Cohesive Bacterial Populations.</title>
        <authorList>
            <person name="Xue H."/>
            <person name="Cordero O.X."/>
            <person name="Camas F.M."/>
            <person name="Trimble W."/>
            <person name="Meyer F."/>
            <person name="Guglielmini J."/>
            <person name="Rocha E.P."/>
            <person name="Polz M.F."/>
        </authorList>
    </citation>
    <scope>NUCLEOTIDE SEQUENCE</scope>
    <source>
        <strain evidence="1">FF_61</strain>
    </source>
</reference>
<dbReference type="AlphaFoldDB" id="A0A0H3ZRM0"/>
<organism evidence="1">
    <name type="scientific">Vibrio cyclitrophicus</name>
    <dbReference type="NCBI Taxonomy" id="47951"/>
    <lineage>
        <taxon>Bacteria</taxon>
        <taxon>Pseudomonadati</taxon>
        <taxon>Pseudomonadota</taxon>
        <taxon>Gammaproteobacteria</taxon>
        <taxon>Vibrionales</taxon>
        <taxon>Vibrionaceae</taxon>
        <taxon>Vibrio</taxon>
    </lineage>
</organism>
<evidence type="ECO:0000313" key="1">
    <source>
        <dbReference type="EMBL" id="AKN37072.1"/>
    </source>
</evidence>
<proteinExistence type="predicted"/>